<protein>
    <submittedName>
        <fullName evidence="3">DUF3592 domain-containing protein</fullName>
    </submittedName>
</protein>
<dbReference type="InterPro" id="IPR021994">
    <property type="entry name" value="DUF3592"/>
</dbReference>
<dbReference type="Proteomes" id="UP000440304">
    <property type="component" value="Unassembled WGS sequence"/>
</dbReference>
<dbReference type="EMBL" id="WUML01000022">
    <property type="protein sequence ID" value="MXO02439.1"/>
    <property type="molecule type" value="Genomic_DNA"/>
</dbReference>
<name>A0A6N8THN6_SHIZO</name>
<keyword evidence="1" id="KW-0812">Transmembrane</keyword>
<feature type="transmembrane region" description="Helical" evidence="1">
    <location>
        <begin position="301"/>
        <end position="321"/>
    </location>
</feature>
<comment type="caution">
    <text evidence="3">The sequence shown here is derived from an EMBL/GenBank/DDBJ whole genome shotgun (WGS) entry which is preliminary data.</text>
</comment>
<feature type="domain" description="DUF3592" evidence="2">
    <location>
        <begin position="209"/>
        <end position="298"/>
    </location>
</feature>
<evidence type="ECO:0000313" key="3">
    <source>
        <dbReference type="EMBL" id="MXO02439.1"/>
    </source>
</evidence>
<gene>
    <name evidence="3" type="ORF">GR156_19155</name>
</gene>
<evidence type="ECO:0000313" key="4">
    <source>
        <dbReference type="Proteomes" id="UP000440304"/>
    </source>
</evidence>
<dbReference type="Pfam" id="PF12158">
    <property type="entry name" value="DUF3592"/>
    <property type="match status" value="2"/>
</dbReference>
<feature type="transmembrane region" description="Helical" evidence="1">
    <location>
        <begin position="173"/>
        <end position="195"/>
    </location>
</feature>
<sequence length="323" mass="35309">MIAVLQDIPFIVLLTWLAPVGVVVIFAAIGSRQSSVPRNWPSAPGIIVSSEVEARTIKVLDRNRESGVRFEERNFANIVYEYDVGGEVYSNNRVAIGVDRGNFGVAKTVARYPAGRRVTVYYNPNQRTDSVLERDPPGLWRIVGWTALAFVALIFGAIIGFDQLARFASRHIANAPLSIGIATFATIMMLTALGMQRRAAEAGRWPVVKGTILTAGLERFRDARDGVHRGAKVFKADISYRYAYEGNDYIGSVASSGAEVMTTSAHLAGHSIRRYRSGQIVDVHVNPDNPSESVLEPRARGVAVVWTAATVLFVLAVFFAIRG</sequence>
<reference evidence="3 4" key="1">
    <citation type="submission" date="2019-12" db="EMBL/GenBank/DDBJ databases">
        <title>Shinella granuli gen. nov., sp. nov., and proposal of the reclassification of Zoogloea ramigera ATCC 19623 as Shinella zoogloeoides sp. nov.</title>
        <authorList>
            <person name="Gao J."/>
        </authorList>
    </citation>
    <scope>NUCLEOTIDE SEQUENCE [LARGE SCALE GENOMIC DNA]</scope>
    <source>
        <strain evidence="3 4">DSM 287</strain>
    </source>
</reference>
<dbReference type="AlphaFoldDB" id="A0A6N8THN6"/>
<feature type="transmembrane region" description="Helical" evidence="1">
    <location>
        <begin position="142"/>
        <end position="161"/>
    </location>
</feature>
<evidence type="ECO:0000256" key="1">
    <source>
        <dbReference type="SAM" id="Phobius"/>
    </source>
</evidence>
<organism evidence="3 4">
    <name type="scientific">Shinella zoogloeoides</name>
    <name type="common">Crabtreella saccharophila</name>
    <dbReference type="NCBI Taxonomy" id="352475"/>
    <lineage>
        <taxon>Bacteria</taxon>
        <taxon>Pseudomonadati</taxon>
        <taxon>Pseudomonadota</taxon>
        <taxon>Alphaproteobacteria</taxon>
        <taxon>Hyphomicrobiales</taxon>
        <taxon>Rhizobiaceae</taxon>
        <taxon>Shinella</taxon>
    </lineage>
</organism>
<dbReference type="RefSeq" id="WP_160787727.1">
    <property type="nucleotide sequence ID" value="NZ_CP086610.1"/>
</dbReference>
<feature type="domain" description="DUF3592" evidence="2">
    <location>
        <begin position="44"/>
        <end position="136"/>
    </location>
</feature>
<keyword evidence="1" id="KW-0472">Membrane</keyword>
<keyword evidence="1" id="KW-1133">Transmembrane helix</keyword>
<accession>A0A6N8THN6</accession>
<feature type="transmembrane region" description="Helical" evidence="1">
    <location>
        <begin position="6"/>
        <end position="29"/>
    </location>
</feature>
<evidence type="ECO:0000259" key="2">
    <source>
        <dbReference type="Pfam" id="PF12158"/>
    </source>
</evidence>
<dbReference type="OrthoDB" id="4750277at2"/>
<proteinExistence type="predicted"/>